<dbReference type="InterPro" id="IPR015068">
    <property type="entry name" value="DUF1877"/>
</dbReference>
<organism evidence="1 2">
    <name type="scientific">[Phormidium ambiguum] IAM M-71</name>
    <dbReference type="NCBI Taxonomy" id="454136"/>
    <lineage>
        <taxon>Bacteria</taxon>
        <taxon>Bacillati</taxon>
        <taxon>Cyanobacteriota</taxon>
        <taxon>Cyanophyceae</taxon>
        <taxon>Oscillatoriophycideae</taxon>
        <taxon>Aerosakkonematales</taxon>
        <taxon>Aerosakkonemataceae</taxon>
        <taxon>Floridanema</taxon>
    </lineage>
</organism>
<evidence type="ECO:0000313" key="1">
    <source>
        <dbReference type="EMBL" id="OKH40075.1"/>
    </source>
</evidence>
<dbReference type="Pfam" id="PF08974">
    <property type="entry name" value="DUF1877"/>
    <property type="match status" value="1"/>
</dbReference>
<gene>
    <name evidence="1" type="ORF">NIES2119_03765</name>
</gene>
<name>A0A1U7IRQ3_9CYAN</name>
<protein>
    <recommendedName>
        <fullName evidence="3">DUF1877 domain-containing protein</fullName>
    </recommendedName>
</protein>
<evidence type="ECO:0008006" key="3">
    <source>
        <dbReference type="Google" id="ProtNLM"/>
    </source>
</evidence>
<dbReference type="InterPro" id="IPR035944">
    <property type="entry name" value="YfbM-like_sf"/>
</dbReference>
<proteinExistence type="predicted"/>
<comment type="caution">
    <text evidence="1">The sequence shown here is derived from an EMBL/GenBank/DDBJ whole genome shotgun (WGS) entry which is preliminary data.</text>
</comment>
<accession>A0A1U7IRQ3</accession>
<sequence>MGIEASYWRVTPKQFAEFQSNPETAPSFFTFINLNELDFSKPQEIVARLQERKNSGSYLSLGKDWQALHFLLTEELAFVGKSQVQPPLCNVVMGGTPTNFEATYGVIRYLTPDEVKEVAEALSQISVNDLQQRFDSSAFNAAEIYPNPQTGGWDEEEIEVLFEVYPKLVEFFKQSAKEGDIILISFD</sequence>
<evidence type="ECO:0000313" key="2">
    <source>
        <dbReference type="Proteomes" id="UP000185860"/>
    </source>
</evidence>
<dbReference type="OrthoDB" id="489746at2"/>
<reference evidence="1 2" key="1">
    <citation type="submission" date="2016-11" db="EMBL/GenBank/DDBJ databases">
        <title>Draft Genome Sequences of Nine Cyanobacterial Strains from Diverse Habitats.</title>
        <authorList>
            <person name="Zhu T."/>
            <person name="Hou S."/>
            <person name="Lu X."/>
            <person name="Hess W.R."/>
        </authorList>
    </citation>
    <scope>NUCLEOTIDE SEQUENCE [LARGE SCALE GENOMIC DNA]</scope>
    <source>
        <strain evidence="1 2">IAM M-71</strain>
    </source>
</reference>
<dbReference type="RefSeq" id="WP_073592137.1">
    <property type="nucleotide sequence ID" value="NZ_MRCE01000003.1"/>
</dbReference>
<dbReference type="STRING" id="454136.NIES2119_03765"/>
<dbReference type="Proteomes" id="UP000185860">
    <property type="component" value="Unassembled WGS sequence"/>
</dbReference>
<dbReference type="Gene3D" id="3.40.1760.10">
    <property type="entry name" value="YfbM-like super family"/>
    <property type="match status" value="1"/>
</dbReference>
<dbReference type="SUPFAM" id="SSF111069">
    <property type="entry name" value="Hypothetical protein yfbM"/>
    <property type="match status" value="1"/>
</dbReference>
<dbReference type="AlphaFoldDB" id="A0A1U7IRQ3"/>
<dbReference type="EMBL" id="MRCE01000003">
    <property type="protein sequence ID" value="OKH40075.1"/>
    <property type="molecule type" value="Genomic_DNA"/>
</dbReference>